<organism evidence="2 3">
    <name type="scientific">Paractinoplanes bogorensis</name>
    <dbReference type="NCBI Taxonomy" id="1610840"/>
    <lineage>
        <taxon>Bacteria</taxon>
        <taxon>Bacillati</taxon>
        <taxon>Actinomycetota</taxon>
        <taxon>Actinomycetes</taxon>
        <taxon>Micromonosporales</taxon>
        <taxon>Micromonosporaceae</taxon>
        <taxon>Paractinoplanes</taxon>
    </lineage>
</organism>
<dbReference type="InterPro" id="IPR050659">
    <property type="entry name" value="Peptidase_M24B"/>
</dbReference>
<feature type="domain" description="Peptidase M24" evidence="1">
    <location>
        <begin position="72"/>
        <end position="234"/>
    </location>
</feature>
<keyword evidence="2" id="KW-0378">Hydrolase</keyword>
<evidence type="ECO:0000313" key="3">
    <source>
        <dbReference type="Proteomes" id="UP001519654"/>
    </source>
</evidence>
<dbReference type="GO" id="GO:0004177">
    <property type="term" value="F:aminopeptidase activity"/>
    <property type="evidence" value="ECO:0007669"/>
    <property type="project" value="UniProtKB-KW"/>
</dbReference>
<dbReference type="Pfam" id="PF00557">
    <property type="entry name" value="Peptidase_M24"/>
    <property type="match status" value="1"/>
</dbReference>
<accession>A0ABS5Z1A6</accession>
<dbReference type="InterPro" id="IPR036005">
    <property type="entry name" value="Creatinase/aminopeptidase-like"/>
</dbReference>
<sequence length="292" mass="33145">MNQNGRFPVRVETHCLHVKLPVVSCFELEAPRTLICFELEASDERCEPPYRGVVSNVTGVAEEDERAARLLDAQAKAVELFGEIERRGLIAAGRGERAVSDTIRELANEMFGVRKFWHKRIVRAGPNTLHPYRVNPPDRLIAEDDIVFCDFGPIFADWEADFGRTFVIGDDPVKHRLRDDLPRIWDGGRRCFEQRPGITGEQLCAEVRRLIAEAGWEHGAPYAGHLVGEFPHERINGDDIEFYIAPGSDQPMRRPDRAGRRCHWILEIHVIDRARGFGGFHEELLDLGHAPA</sequence>
<reference evidence="2 3" key="1">
    <citation type="submission" date="2021-06" db="EMBL/GenBank/DDBJ databases">
        <title>Actinoplanes lichenicola sp. nov., and Actinoplanes ovalisporus sp. nov., isolated from lichen in Thailand.</title>
        <authorList>
            <person name="Saeng-In P."/>
            <person name="Kanchanasin P."/>
            <person name="Yuki M."/>
            <person name="Kudo T."/>
            <person name="Ohkuma M."/>
            <person name="Phongsopitanun W."/>
            <person name="Tanasupawat S."/>
        </authorList>
    </citation>
    <scope>NUCLEOTIDE SEQUENCE [LARGE SCALE GENOMIC DNA]</scope>
    <source>
        <strain evidence="2 3">NBRC 110975</strain>
    </source>
</reference>
<comment type="caution">
    <text evidence="2">The sequence shown here is derived from an EMBL/GenBank/DDBJ whole genome shotgun (WGS) entry which is preliminary data.</text>
</comment>
<evidence type="ECO:0000259" key="1">
    <source>
        <dbReference type="Pfam" id="PF00557"/>
    </source>
</evidence>
<keyword evidence="3" id="KW-1185">Reference proteome</keyword>
<dbReference type="CDD" id="cd01066">
    <property type="entry name" value="APP_MetAP"/>
    <property type="match status" value="1"/>
</dbReference>
<dbReference type="Gene3D" id="3.90.230.10">
    <property type="entry name" value="Creatinase/methionine aminopeptidase superfamily"/>
    <property type="match status" value="1"/>
</dbReference>
<dbReference type="EMBL" id="JAHKKG010000010">
    <property type="protein sequence ID" value="MBU2668175.1"/>
    <property type="molecule type" value="Genomic_DNA"/>
</dbReference>
<keyword evidence="2" id="KW-0031">Aminopeptidase</keyword>
<protein>
    <submittedName>
        <fullName evidence="2">Aminopeptidase P family protein</fullName>
    </submittedName>
</protein>
<dbReference type="Proteomes" id="UP001519654">
    <property type="component" value="Unassembled WGS sequence"/>
</dbReference>
<dbReference type="InterPro" id="IPR000994">
    <property type="entry name" value="Pept_M24"/>
</dbReference>
<name>A0ABS5Z1A6_9ACTN</name>
<dbReference type="PANTHER" id="PTHR46112">
    <property type="entry name" value="AMINOPEPTIDASE"/>
    <property type="match status" value="1"/>
</dbReference>
<gene>
    <name evidence="2" type="ORF">KOI35_32155</name>
</gene>
<evidence type="ECO:0000313" key="2">
    <source>
        <dbReference type="EMBL" id="MBU2668175.1"/>
    </source>
</evidence>
<dbReference type="PANTHER" id="PTHR46112:SF8">
    <property type="entry name" value="CYTOPLASMIC PEPTIDASE PEPQ-RELATED"/>
    <property type="match status" value="1"/>
</dbReference>
<proteinExistence type="predicted"/>
<dbReference type="SUPFAM" id="SSF55920">
    <property type="entry name" value="Creatinase/aminopeptidase"/>
    <property type="match status" value="1"/>
</dbReference>
<keyword evidence="2" id="KW-0645">Protease</keyword>